<keyword evidence="3" id="KW-1185">Reference proteome</keyword>
<proteinExistence type="predicted"/>
<dbReference type="EMBL" id="BMIH01000001">
    <property type="protein sequence ID" value="GGB19988.1"/>
    <property type="molecule type" value="Genomic_DNA"/>
</dbReference>
<comment type="caution">
    <text evidence="2">The sequence shown here is derived from an EMBL/GenBank/DDBJ whole genome shotgun (WGS) entry which is preliminary data.</text>
</comment>
<feature type="transmembrane region" description="Helical" evidence="1">
    <location>
        <begin position="21"/>
        <end position="41"/>
    </location>
</feature>
<keyword evidence="1" id="KW-0472">Membrane</keyword>
<organism evidence="2 3">
    <name type="scientific">Sphingomonas metalli</name>
    <dbReference type="NCBI Taxonomy" id="1779358"/>
    <lineage>
        <taxon>Bacteria</taxon>
        <taxon>Pseudomonadati</taxon>
        <taxon>Pseudomonadota</taxon>
        <taxon>Alphaproteobacteria</taxon>
        <taxon>Sphingomonadales</taxon>
        <taxon>Sphingomonadaceae</taxon>
        <taxon>Sphingomonas</taxon>
    </lineage>
</organism>
<keyword evidence="1" id="KW-0812">Transmembrane</keyword>
<keyword evidence="1" id="KW-1133">Transmembrane helix</keyword>
<accession>A0A916SWS3</accession>
<dbReference type="RefSeq" id="WP_188657239.1">
    <property type="nucleotide sequence ID" value="NZ_BMIH01000001.1"/>
</dbReference>
<name>A0A916SWS3_9SPHN</name>
<reference evidence="2" key="2">
    <citation type="submission" date="2020-09" db="EMBL/GenBank/DDBJ databases">
        <authorList>
            <person name="Sun Q."/>
            <person name="Zhou Y."/>
        </authorList>
    </citation>
    <scope>NUCLEOTIDE SEQUENCE</scope>
    <source>
        <strain evidence="2">CGMCC 1.15330</strain>
    </source>
</reference>
<reference evidence="2" key="1">
    <citation type="journal article" date="2014" name="Int. J. Syst. Evol. Microbiol.">
        <title>Complete genome sequence of Corynebacterium casei LMG S-19264T (=DSM 44701T), isolated from a smear-ripened cheese.</title>
        <authorList>
            <consortium name="US DOE Joint Genome Institute (JGI-PGF)"/>
            <person name="Walter F."/>
            <person name="Albersmeier A."/>
            <person name="Kalinowski J."/>
            <person name="Ruckert C."/>
        </authorList>
    </citation>
    <scope>NUCLEOTIDE SEQUENCE</scope>
    <source>
        <strain evidence="2">CGMCC 1.15330</strain>
    </source>
</reference>
<evidence type="ECO:0000256" key="1">
    <source>
        <dbReference type="SAM" id="Phobius"/>
    </source>
</evidence>
<dbReference type="Proteomes" id="UP000623067">
    <property type="component" value="Unassembled WGS sequence"/>
</dbReference>
<protein>
    <submittedName>
        <fullName evidence="2">Uncharacterized protein</fullName>
    </submittedName>
</protein>
<gene>
    <name evidence="2" type="ORF">GCM10011380_06930</name>
</gene>
<sequence>MTPDDQDLIRRRQASRARVMALLLGALVLLIFAISIAKIQLGMHG</sequence>
<evidence type="ECO:0000313" key="2">
    <source>
        <dbReference type="EMBL" id="GGB19988.1"/>
    </source>
</evidence>
<evidence type="ECO:0000313" key="3">
    <source>
        <dbReference type="Proteomes" id="UP000623067"/>
    </source>
</evidence>
<dbReference type="AlphaFoldDB" id="A0A916SWS3"/>